<dbReference type="EMBL" id="FMIA01000002">
    <property type="protein sequence ID" value="SCL63715.1"/>
    <property type="molecule type" value="Genomic_DNA"/>
</dbReference>
<reference evidence="2 3" key="1">
    <citation type="submission" date="2016-06" db="EMBL/GenBank/DDBJ databases">
        <authorList>
            <person name="Kjaerup R.B."/>
            <person name="Dalgaard T.S."/>
            <person name="Juul-Madsen H.R."/>
        </authorList>
    </citation>
    <scope>NUCLEOTIDE SEQUENCE [LARGE SCALE GENOMIC DNA]</scope>
    <source>
        <strain evidence="2 3">DSM 45577</strain>
    </source>
</reference>
<evidence type="ECO:0000313" key="2">
    <source>
        <dbReference type="EMBL" id="SCL63715.1"/>
    </source>
</evidence>
<feature type="region of interest" description="Disordered" evidence="1">
    <location>
        <begin position="58"/>
        <end position="98"/>
    </location>
</feature>
<proteinExistence type="predicted"/>
<sequence length="190" mass="19462">MRPPNPMESAIGSAQAVVRSAQNAAQVTEAGGSALTTALEQIEQRLGRFTTEFEAARQTLPPAGTDRRLDSALRQAEEGRRNATEELAKARAGANDPTKFEVTLAGVGQVAVDLDGAAQALTGAGEHLAAQARRETGPTVVAAPPTVTEAALLGSPHRPDASSQAGRDGGYASRPAGHAPAPPGRTRGKT</sequence>
<feature type="region of interest" description="Disordered" evidence="1">
    <location>
        <begin position="150"/>
        <end position="190"/>
    </location>
</feature>
<gene>
    <name evidence="2" type="ORF">GA0070617_5279</name>
</gene>
<evidence type="ECO:0000256" key="1">
    <source>
        <dbReference type="SAM" id="MobiDB-lite"/>
    </source>
</evidence>
<evidence type="ECO:0000313" key="3">
    <source>
        <dbReference type="Proteomes" id="UP000198937"/>
    </source>
</evidence>
<dbReference type="AlphaFoldDB" id="A0A1C6VBS9"/>
<organism evidence="2 3">
    <name type="scientific">Micromonospora yangpuensis</name>
    <dbReference type="NCBI Taxonomy" id="683228"/>
    <lineage>
        <taxon>Bacteria</taxon>
        <taxon>Bacillati</taxon>
        <taxon>Actinomycetota</taxon>
        <taxon>Actinomycetes</taxon>
        <taxon>Micromonosporales</taxon>
        <taxon>Micromonosporaceae</taxon>
        <taxon>Micromonospora</taxon>
    </lineage>
</organism>
<dbReference type="Proteomes" id="UP000198937">
    <property type="component" value="Unassembled WGS sequence"/>
</dbReference>
<accession>A0A1C6VBS9</accession>
<dbReference type="STRING" id="683228.GA0070617_5279"/>
<keyword evidence="3" id="KW-1185">Reference proteome</keyword>
<feature type="compositionally biased region" description="Basic and acidic residues" evidence="1">
    <location>
        <begin position="65"/>
        <end position="89"/>
    </location>
</feature>
<name>A0A1C6VBS9_9ACTN</name>
<dbReference type="RefSeq" id="WP_139135767.1">
    <property type="nucleotide sequence ID" value="NZ_BMMJ01000007.1"/>
</dbReference>
<protein>
    <submittedName>
        <fullName evidence="2">Uncharacterized protein</fullName>
    </submittedName>
</protein>